<evidence type="ECO:0000313" key="3">
    <source>
        <dbReference type="Proteomes" id="UP000009170"/>
    </source>
</evidence>
<dbReference type="KEGG" id="ota:OT_ostta16g00410"/>
<dbReference type="Proteomes" id="UP000009170">
    <property type="component" value="Unassembled WGS sequence"/>
</dbReference>
<evidence type="ECO:0000313" key="2">
    <source>
        <dbReference type="EMBL" id="CEG00270.1"/>
    </source>
</evidence>
<proteinExistence type="predicted"/>
<dbReference type="GeneID" id="34946463"/>
<accession>A0A096P8S0</accession>
<evidence type="ECO:0000256" key="1">
    <source>
        <dbReference type="SAM" id="MobiDB-lite"/>
    </source>
</evidence>
<dbReference type="AlphaFoldDB" id="A0A096P8S0"/>
<dbReference type="InParanoid" id="A0A096P8S0"/>
<keyword evidence="3" id="KW-1185">Reference proteome</keyword>
<feature type="region of interest" description="Disordered" evidence="1">
    <location>
        <begin position="83"/>
        <end position="144"/>
    </location>
</feature>
<dbReference type="RefSeq" id="XP_022840289.1">
    <property type="nucleotide sequence ID" value="XM_022985125.1"/>
</dbReference>
<reference evidence="2 3" key="2">
    <citation type="journal article" date="2014" name="BMC Genomics">
        <title>An improved genome of the model marine alga Ostreococcus tauri unfolds by assessing Illumina de novo assemblies.</title>
        <authorList>
            <person name="Blanc-Mathieu R."/>
            <person name="Verhelst B."/>
            <person name="Derelle E."/>
            <person name="Rombauts S."/>
            <person name="Bouget F.Y."/>
            <person name="Carre I."/>
            <person name="Chateau A."/>
            <person name="Eyre-Walker A."/>
            <person name="Grimsley N."/>
            <person name="Moreau H."/>
            <person name="Piegu B."/>
            <person name="Rivals E."/>
            <person name="Schackwitz W."/>
            <person name="Van de Peer Y."/>
            <person name="Piganeau G."/>
        </authorList>
    </citation>
    <scope>NUCLEOTIDE SEQUENCE [LARGE SCALE GENOMIC DNA]</scope>
    <source>
        <strain evidence="3">OTTH 0595 / CCAP 157/2 / RCC745</strain>
    </source>
</reference>
<comment type="caution">
    <text evidence="2">The sequence shown here is derived from an EMBL/GenBank/DDBJ whole genome shotgun (WGS) entry which is preliminary data.</text>
</comment>
<sequence length="144" mass="14987">MTTTRRREAATRARAMRAMRAGVARGMIDKRGTATAAMNGRDAVDAAATAATAATATRGEIALEEESARARDDAVAATTATVEKITTTASESDARARAVEDDGDGDEMDEDAMVSEENSPLDAGACEDSISQPEWSPESDASES</sequence>
<gene>
    <name evidence="2" type="ORF">OT_ostta16g00410</name>
</gene>
<dbReference type="EMBL" id="CAID01000016">
    <property type="protein sequence ID" value="CEG00270.1"/>
    <property type="molecule type" value="Genomic_DNA"/>
</dbReference>
<feature type="compositionally biased region" description="Acidic residues" evidence="1">
    <location>
        <begin position="101"/>
        <end position="114"/>
    </location>
</feature>
<protein>
    <submittedName>
        <fullName evidence="2">Unnamed product</fullName>
    </submittedName>
</protein>
<organism evidence="2 3">
    <name type="scientific">Ostreococcus tauri</name>
    <name type="common">Marine green alga</name>
    <dbReference type="NCBI Taxonomy" id="70448"/>
    <lineage>
        <taxon>Eukaryota</taxon>
        <taxon>Viridiplantae</taxon>
        <taxon>Chlorophyta</taxon>
        <taxon>Mamiellophyceae</taxon>
        <taxon>Mamiellales</taxon>
        <taxon>Bathycoccaceae</taxon>
        <taxon>Ostreococcus</taxon>
    </lineage>
</organism>
<name>A0A096P8S0_OSTTA</name>
<reference evidence="3" key="1">
    <citation type="journal article" date="2006" name="Proc. Natl. Acad. Sci. U.S.A.">
        <title>Genome analysis of the smallest free-living eukaryote Ostreococcus tauri unveils many unique features.</title>
        <authorList>
            <person name="Derelle E."/>
            <person name="Ferraz C."/>
            <person name="Rombauts S."/>
            <person name="Rouze P."/>
            <person name="Worden A.Z."/>
            <person name="Robbens S."/>
            <person name="Partensky F."/>
            <person name="Degroeve S."/>
            <person name="Echeynie S."/>
            <person name="Cooke R."/>
            <person name="Saeys Y."/>
            <person name="Wuyts J."/>
            <person name="Jabbari K."/>
            <person name="Bowler C."/>
            <person name="Panaud O."/>
            <person name="Piegu B."/>
            <person name="Ball S.G."/>
            <person name="Ral J.-P."/>
            <person name="Bouget F.-Y."/>
            <person name="Piganeau G."/>
            <person name="De Baets B."/>
            <person name="Picard A."/>
            <person name="Delseny M."/>
            <person name="Demaille J."/>
            <person name="Van de Peer Y."/>
            <person name="Moreau H."/>
        </authorList>
    </citation>
    <scope>NUCLEOTIDE SEQUENCE [LARGE SCALE GENOMIC DNA]</scope>
    <source>
        <strain evidence="3">OTTH 0595 / CCAP 157/2 / RCC745</strain>
    </source>
</reference>